<evidence type="ECO:0000313" key="4">
    <source>
        <dbReference type="Proteomes" id="UP000570474"/>
    </source>
</evidence>
<dbReference type="Proteomes" id="UP000570474">
    <property type="component" value="Unassembled WGS sequence"/>
</dbReference>
<comment type="caution">
    <text evidence="3">The sequence shown here is derived from an EMBL/GenBank/DDBJ whole genome shotgun (WGS) entry which is preliminary data.</text>
</comment>
<dbReference type="PANTHER" id="PTHR21666:SF270">
    <property type="entry name" value="MUREIN HYDROLASE ACTIVATOR ENVC"/>
    <property type="match status" value="1"/>
</dbReference>
<dbReference type="SUPFAM" id="SSF51261">
    <property type="entry name" value="Duplicated hybrid motif"/>
    <property type="match status" value="1"/>
</dbReference>
<keyword evidence="1" id="KW-0472">Membrane</keyword>
<dbReference type="EMBL" id="JABAIA010000001">
    <property type="protein sequence ID" value="NLR63286.1"/>
    <property type="molecule type" value="Genomic_DNA"/>
</dbReference>
<dbReference type="InterPro" id="IPR050570">
    <property type="entry name" value="Cell_wall_metabolism_enzyme"/>
</dbReference>
<evidence type="ECO:0000313" key="3">
    <source>
        <dbReference type="EMBL" id="NLR63286.1"/>
    </source>
</evidence>
<dbReference type="InterPro" id="IPR011055">
    <property type="entry name" value="Dup_hybrid_motif"/>
</dbReference>
<feature type="domain" description="M23ase beta-sheet core" evidence="2">
    <location>
        <begin position="172"/>
        <end position="266"/>
    </location>
</feature>
<reference evidence="3 4" key="1">
    <citation type="submission" date="2020-04" db="EMBL/GenBank/DDBJ databases">
        <authorList>
            <person name="Yin C."/>
        </authorList>
    </citation>
    <scope>NUCLEOTIDE SEQUENCE [LARGE SCALE GENOMIC DNA]</scope>
    <source>
        <strain evidence="3 4">Ae27</strain>
    </source>
</reference>
<dbReference type="Pfam" id="PF01551">
    <property type="entry name" value="Peptidase_M23"/>
    <property type="match status" value="1"/>
</dbReference>
<keyword evidence="4" id="KW-1185">Reference proteome</keyword>
<gene>
    <name evidence="3" type="ORF">HGH92_03115</name>
</gene>
<dbReference type="InterPro" id="IPR016047">
    <property type="entry name" value="M23ase_b-sheet_dom"/>
</dbReference>
<name>A0A847RJF8_9BACT</name>
<dbReference type="AlphaFoldDB" id="A0A847RJF8"/>
<dbReference type="RefSeq" id="WP_168869292.1">
    <property type="nucleotide sequence ID" value="NZ_JABAIA010000001.1"/>
</dbReference>
<evidence type="ECO:0000259" key="2">
    <source>
        <dbReference type="Pfam" id="PF01551"/>
    </source>
</evidence>
<accession>A0A847RJF8</accession>
<protein>
    <submittedName>
        <fullName evidence="3">M23 family metallopeptidase</fullName>
    </submittedName>
</protein>
<evidence type="ECO:0000256" key="1">
    <source>
        <dbReference type="SAM" id="Phobius"/>
    </source>
</evidence>
<proteinExistence type="predicted"/>
<feature type="transmembrane region" description="Helical" evidence="1">
    <location>
        <begin position="20"/>
        <end position="40"/>
    </location>
</feature>
<organism evidence="3 4">
    <name type="scientific">Chitinophaga varians</name>
    <dbReference type="NCBI Taxonomy" id="2202339"/>
    <lineage>
        <taxon>Bacteria</taxon>
        <taxon>Pseudomonadati</taxon>
        <taxon>Bacteroidota</taxon>
        <taxon>Chitinophagia</taxon>
        <taxon>Chitinophagales</taxon>
        <taxon>Chitinophagaceae</taxon>
        <taxon>Chitinophaga</taxon>
    </lineage>
</organism>
<keyword evidence="1" id="KW-1133">Transmembrane helix</keyword>
<dbReference type="CDD" id="cd12797">
    <property type="entry name" value="M23_peptidase"/>
    <property type="match status" value="1"/>
</dbReference>
<dbReference type="Gene3D" id="2.70.70.10">
    <property type="entry name" value="Glucose Permease (Domain IIA)"/>
    <property type="match status" value="1"/>
</dbReference>
<sequence>MKRIIVACKFIGALGVIGFWYKRFLLFAPFYLVAIILEMIEKIINKKKKSEQTTDRQDASIDMSRYYVTIYLSLLNPYALAQTVKQLLGQLYILVFHSFRLPSPATFHSKTNYILPFKGTWKVGRGGVTPETSHSWGLFTQRYAYDFFMIDDHHRPNSGTGNRLEDYYCFDQEIIAPADGTIVSMKNNVRDYTHVGDLSVDWKTKDFRGNYLVIEHQKNEYSFIAHFRKGSIVVKKGDKVKQGQLLGACGNSGHSTMPHIHYHLQDRKYFWTALGLPIRFKNVAVNGQDVHEQGEYIHTDQEVSNLRIHELIVP</sequence>
<dbReference type="PANTHER" id="PTHR21666">
    <property type="entry name" value="PEPTIDASE-RELATED"/>
    <property type="match status" value="1"/>
</dbReference>
<keyword evidence="1" id="KW-0812">Transmembrane</keyword>
<dbReference type="GO" id="GO:0004222">
    <property type="term" value="F:metalloendopeptidase activity"/>
    <property type="evidence" value="ECO:0007669"/>
    <property type="project" value="TreeGrafter"/>
</dbReference>